<feature type="non-terminal residue" evidence="7">
    <location>
        <position position="1"/>
    </location>
</feature>
<dbReference type="InterPro" id="IPR013087">
    <property type="entry name" value="Znf_C2H2_type"/>
</dbReference>
<dbReference type="Proteomes" id="UP001432322">
    <property type="component" value="Unassembled WGS sequence"/>
</dbReference>
<dbReference type="PROSITE" id="PS00028">
    <property type="entry name" value="ZINC_FINGER_C2H2_1"/>
    <property type="match status" value="1"/>
</dbReference>
<feature type="domain" description="C2H2-type" evidence="6">
    <location>
        <begin position="108"/>
        <end position="135"/>
    </location>
</feature>
<evidence type="ECO:0000256" key="2">
    <source>
        <dbReference type="ARBA" id="ARBA00022737"/>
    </source>
</evidence>
<accession>A0AAV5V2V8</accession>
<comment type="caution">
    <text evidence="7">The sequence shown here is derived from an EMBL/GenBank/DDBJ whole genome shotgun (WGS) entry which is preliminary data.</text>
</comment>
<keyword evidence="2" id="KW-0677">Repeat</keyword>
<evidence type="ECO:0000313" key="8">
    <source>
        <dbReference type="Proteomes" id="UP001432322"/>
    </source>
</evidence>
<dbReference type="AlphaFoldDB" id="A0AAV5V2V8"/>
<dbReference type="GO" id="GO:0008270">
    <property type="term" value="F:zinc ion binding"/>
    <property type="evidence" value="ECO:0007669"/>
    <property type="project" value="UniProtKB-KW"/>
</dbReference>
<evidence type="ECO:0000256" key="1">
    <source>
        <dbReference type="ARBA" id="ARBA00022723"/>
    </source>
</evidence>
<reference evidence="7" key="1">
    <citation type="submission" date="2023-10" db="EMBL/GenBank/DDBJ databases">
        <title>Genome assembly of Pristionchus species.</title>
        <authorList>
            <person name="Yoshida K."/>
            <person name="Sommer R.J."/>
        </authorList>
    </citation>
    <scope>NUCLEOTIDE SEQUENCE</scope>
    <source>
        <strain evidence="7">RS5133</strain>
    </source>
</reference>
<dbReference type="Gene3D" id="3.30.160.60">
    <property type="entry name" value="Classic Zinc Finger"/>
    <property type="match status" value="2"/>
</dbReference>
<evidence type="ECO:0000313" key="7">
    <source>
        <dbReference type="EMBL" id="GMT13086.1"/>
    </source>
</evidence>
<dbReference type="SMART" id="SM00355">
    <property type="entry name" value="ZnF_C2H2"/>
    <property type="match status" value="4"/>
</dbReference>
<dbReference type="FunFam" id="3.30.160.60:FF:000688">
    <property type="entry name" value="zinc finger protein 197 isoform X1"/>
    <property type="match status" value="1"/>
</dbReference>
<evidence type="ECO:0000256" key="5">
    <source>
        <dbReference type="PROSITE-ProRule" id="PRU00042"/>
    </source>
</evidence>
<evidence type="ECO:0000256" key="3">
    <source>
        <dbReference type="ARBA" id="ARBA00022771"/>
    </source>
</evidence>
<evidence type="ECO:0000256" key="4">
    <source>
        <dbReference type="ARBA" id="ARBA00022833"/>
    </source>
</evidence>
<keyword evidence="8" id="KW-1185">Reference proteome</keyword>
<keyword evidence="4" id="KW-0862">Zinc</keyword>
<dbReference type="EMBL" id="BTSY01000002">
    <property type="protein sequence ID" value="GMT13086.1"/>
    <property type="molecule type" value="Genomic_DNA"/>
</dbReference>
<feature type="domain" description="C2H2-type" evidence="6">
    <location>
        <begin position="80"/>
        <end position="107"/>
    </location>
</feature>
<dbReference type="PANTHER" id="PTHR24379">
    <property type="entry name" value="KRAB AND ZINC FINGER DOMAIN-CONTAINING"/>
    <property type="match status" value="1"/>
</dbReference>
<sequence length="200" mass="23061">ESRQTILVSGPNGLVKSELKEEEEPVMDLPTLADFKMEEVDVKEEAEELQRPFELKHFPTASRHRSKGRVRTGNTKTERFKCGICRKILTTKHGFKYHNYLHTGERRFWCDRCGKGFFDSSNLKSHQRRSCNGRPFSCTLCPLRCFSMGTLNGHLRSAHNQLIHAFPHCERTFTLKSEMLKHVSSHSVGYGNLWTGYGSR</sequence>
<dbReference type="PROSITE" id="PS50157">
    <property type="entry name" value="ZINC_FINGER_C2H2_2"/>
    <property type="match status" value="2"/>
</dbReference>
<keyword evidence="1" id="KW-0479">Metal-binding</keyword>
<keyword evidence="3 5" id="KW-0863">Zinc-finger</keyword>
<dbReference type="InterPro" id="IPR036236">
    <property type="entry name" value="Znf_C2H2_sf"/>
</dbReference>
<protein>
    <recommendedName>
        <fullName evidence="6">C2H2-type domain-containing protein</fullName>
    </recommendedName>
</protein>
<name>A0AAV5V2V8_9BILA</name>
<dbReference type="Pfam" id="PF00096">
    <property type="entry name" value="zf-C2H2"/>
    <property type="match status" value="1"/>
</dbReference>
<proteinExistence type="predicted"/>
<evidence type="ECO:0000259" key="6">
    <source>
        <dbReference type="PROSITE" id="PS50157"/>
    </source>
</evidence>
<dbReference type="SUPFAM" id="SSF57667">
    <property type="entry name" value="beta-beta-alpha zinc fingers"/>
    <property type="match status" value="2"/>
</dbReference>
<dbReference type="PANTHER" id="PTHR24379:SF121">
    <property type="entry name" value="C2H2-TYPE DOMAIN-CONTAINING PROTEIN"/>
    <property type="match status" value="1"/>
</dbReference>
<organism evidence="7 8">
    <name type="scientific">Pristionchus fissidentatus</name>
    <dbReference type="NCBI Taxonomy" id="1538716"/>
    <lineage>
        <taxon>Eukaryota</taxon>
        <taxon>Metazoa</taxon>
        <taxon>Ecdysozoa</taxon>
        <taxon>Nematoda</taxon>
        <taxon>Chromadorea</taxon>
        <taxon>Rhabditida</taxon>
        <taxon>Rhabditina</taxon>
        <taxon>Diplogasteromorpha</taxon>
        <taxon>Diplogasteroidea</taxon>
        <taxon>Neodiplogasteridae</taxon>
        <taxon>Pristionchus</taxon>
    </lineage>
</organism>
<gene>
    <name evidence="7" type="ORF">PFISCL1PPCAC_4383</name>
</gene>